<dbReference type="EMBL" id="JBDIMF010000006">
    <property type="protein sequence ID" value="MEN2787468.1"/>
    <property type="molecule type" value="Genomic_DNA"/>
</dbReference>
<reference evidence="1 2" key="1">
    <citation type="submission" date="2024-05" db="EMBL/GenBank/DDBJ databases">
        <authorList>
            <person name="Liu Q."/>
            <person name="Xin Y.-H."/>
        </authorList>
    </citation>
    <scope>NUCLEOTIDE SEQUENCE [LARGE SCALE GENOMIC DNA]</scope>
    <source>
        <strain evidence="1 2">CGMCC 1.15349</strain>
    </source>
</reference>
<gene>
    <name evidence="1" type="ORF">ABC969_13695</name>
</gene>
<proteinExistence type="predicted"/>
<dbReference type="Proteomes" id="UP001404104">
    <property type="component" value="Unassembled WGS sequence"/>
</dbReference>
<name>A0ABU9XV80_9SPHN</name>
<keyword evidence="2" id="KW-1185">Reference proteome</keyword>
<sequence>MKVAPATTSYTYMARTLARGRYRLDNVWQQGAWTACLEQGTCGLSVAPGKIAYLGTFEVDGVLRVIQSQAIVRDRTVMRSTDYTQGQVKVADDMVTGRDLAGMKDARRFAQESMGGGGAFVTLADVSGVSFSTSAFGKAIKICG</sequence>
<evidence type="ECO:0000313" key="2">
    <source>
        <dbReference type="Proteomes" id="UP001404104"/>
    </source>
</evidence>
<protein>
    <submittedName>
        <fullName evidence="1">Uncharacterized protein</fullName>
    </submittedName>
</protein>
<dbReference type="RefSeq" id="WP_345865642.1">
    <property type="nucleotide sequence ID" value="NZ_JBDIMF010000006.1"/>
</dbReference>
<comment type="caution">
    <text evidence="1">The sequence shown here is derived from an EMBL/GenBank/DDBJ whole genome shotgun (WGS) entry which is preliminary data.</text>
</comment>
<accession>A0ABU9XV80</accession>
<evidence type="ECO:0000313" key="1">
    <source>
        <dbReference type="EMBL" id="MEN2787468.1"/>
    </source>
</evidence>
<organism evidence="1 2">
    <name type="scientific">Sphingomonas qilianensis</name>
    <dbReference type="NCBI Taxonomy" id="1736690"/>
    <lineage>
        <taxon>Bacteria</taxon>
        <taxon>Pseudomonadati</taxon>
        <taxon>Pseudomonadota</taxon>
        <taxon>Alphaproteobacteria</taxon>
        <taxon>Sphingomonadales</taxon>
        <taxon>Sphingomonadaceae</taxon>
        <taxon>Sphingomonas</taxon>
    </lineage>
</organism>